<keyword evidence="2" id="KW-1185">Reference proteome</keyword>
<sequence length="348" mass="38631">MKCRFQALKDRCDQTTELFREANEQGNDMLLSTTPPPPQLARRLTQLNAGWTRVTPLVYERYKILAEAWLESGELRSWLTREAAWLQGLGRLLARPPRAADAEEYTTLLTDLESYLARRSSGQWERIEDVARQLIAAQIMPAALQADTRRLRAAWAQLQPQVTERLTLLEAAAAEAHAAESKLDEVRRWLQAPPTDEAVLASELAAHRQTLTELEALATAHRAAGRTEAAEHLATQAHSLTRALSALDTSSPAPLTPACIGPRLQAAWDSLARVQTALPQLALTGARPDPVRDTLRDCLGGVRPVSLRAWAAQPPAWRLPPRGGESSRLPQAEDDTRARYLFLFRTSL</sequence>
<evidence type="ECO:0000313" key="1">
    <source>
        <dbReference type="EMBL" id="CAG9138638.1"/>
    </source>
</evidence>
<organism evidence="1 2">
    <name type="scientific">Plutella xylostella</name>
    <name type="common">Diamondback moth</name>
    <name type="synonym">Plutella maculipennis</name>
    <dbReference type="NCBI Taxonomy" id="51655"/>
    <lineage>
        <taxon>Eukaryota</taxon>
        <taxon>Metazoa</taxon>
        <taxon>Ecdysozoa</taxon>
        <taxon>Arthropoda</taxon>
        <taxon>Hexapoda</taxon>
        <taxon>Insecta</taxon>
        <taxon>Pterygota</taxon>
        <taxon>Neoptera</taxon>
        <taxon>Endopterygota</taxon>
        <taxon>Lepidoptera</taxon>
        <taxon>Glossata</taxon>
        <taxon>Ditrysia</taxon>
        <taxon>Yponomeutoidea</taxon>
        <taxon>Plutellidae</taxon>
        <taxon>Plutella</taxon>
    </lineage>
</organism>
<name>A0A8S4GI16_PLUXY</name>
<dbReference type="EMBL" id="CAJHNJ030000697">
    <property type="protein sequence ID" value="CAG9138638.1"/>
    <property type="molecule type" value="Genomic_DNA"/>
</dbReference>
<accession>A0A8S4GI16</accession>
<gene>
    <name evidence="1" type="ORF">PLXY2_LOCUS16894</name>
</gene>
<dbReference type="Gene3D" id="1.20.58.60">
    <property type="match status" value="1"/>
</dbReference>
<evidence type="ECO:0000313" key="2">
    <source>
        <dbReference type="Proteomes" id="UP000653454"/>
    </source>
</evidence>
<dbReference type="Proteomes" id="UP000653454">
    <property type="component" value="Unassembled WGS sequence"/>
</dbReference>
<dbReference type="AlphaFoldDB" id="A0A8S4GI16"/>
<dbReference type="SUPFAM" id="SSF46966">
    <property type="entry name" value="Spectrin repeat"/>
    <property type="match status" value="1"/>
</dbReference>
<comment type="caution">
    <text evidence="1">The sequence shown here is derived from an EMBL/GenBank/DDBJ whole genome shotgun (WGS) entry which is preliminary data.</text>
</comment>
<proteinExistence type="predicted"/>
<protein>
    <submittedName>
        <fullName evidence="1">(diamondback moth) hypothetical protein</fullName>
    </submittedName>
</protein>
<reference evidence="1" key="1">
    <citation type="submission" date="2020-11" db="EMBL/GenBank/DDBJ databases">
        <authorList>
            <person name="Whiteford S."/>
        </authorList>
    </citation>
    <scope>NUCLEOTIDE SEQUENCE</scope>
</reference>